<evidence type="ECO:0000313" key="14">
    <source>
        <dbReference type="EMBL" id="SIT03320.1"/>
    </source>
</evidence>
<dbReference type="InterPro" id="IPR036291">
    <property type="entry name" value="NAD(P)-bd_dom_sf"/>
</dbReference>
<evidence type="ECO:0000256" key="7">
    <source>
        <dbReference type="ARBA" id="ARBA00023002"/>
    </source>
</evidence>
<comment type="similarity">
    <text evidence="11">Belongs to the tetrahydrofolate dehydrogenase/cyclohydrolase family.</text>
</comment>
<evidence type="ECO:0000259" key="12">
    <source>
        <dbReference type="Pfam" id="PF00763"/>
    </source>
</evidence>
<keyword evidence="7 11" id="KW-0560">Oxidoreductase</keyword>
<evidence type="ECO:0000259" key="13">
    <source>
        <dbReference type="Pfam" id="PF02882"/>
    </source>
</evidence>
<dbReference type="InterPro" id="IPR020631">
    <property type="entry name" value="THF_DH/CycHdrlase_NAD-bd_dom"/>
</dbReference>
<dbReference type="GO" id="GO:0035999">
    <property type="term" value="P:tetrahydrofolate interconversion"/>
    <property type="evidence" value="ECO:0007669"/>
    <property type="project" value="UniProtKB-UniRule"/>
</dbReference>
<comment type="catalytic activity">
    <reaction evidence="11">
        <text>(6R)-5,10-methylene-5,6,7,8-tetrahydrofolate + NADP(+) = (6R)-5,10-methenyltetrahydrofolate + NADPH</text>
        <dbReference type="Rhea" id="RHEA:22812"/>
        <dbReference type="ChEBI" id="CHEBI:15636"/>
        <dbReference type="ChEBI" id="CHEBI:57455"/>
        <dbReference type="ChEBI" id="CHEBI:57783"/>
        <dbReference type="ChEBI" id="CHEBI:58349"/>
        <dbReference type="EC" id="1.5.1.5"/>
    </reaction>
</comment>
<dbReference type="EC" id="1.5.1.5" evidence="11"/>
<dbReference type="InterPro" id="IPR046346">
    <property type="entry name" value="Aminoacid_DH-like_N_sf"/>
</dbReference>
<proteinExistence type="inferred from homology"/>
<dbReference type="STRING" id="1086013.SAMN05421774_104236"/>
<dbReference type="InterPro" id="IPR020630">
    <property type="entry name" value="THF_DH/CycHdrlase_cat_dom"/>
</dbReference>
<comment type="function">
    <text evidence="11">Catalyzes the oxidation of 5,10-methylenetetrahydrofolate to 5,10-methenyltetrahydrofolate and then the hydrolysis of 5,10-methenyltetrahydrofolate to 10-formyltetrahydrofolate.</text>
</comment>
<evidence type="ECO:0000256" key="5">
    <source>
        <dbReference type="ARBA" id="ARBA00022801"/>
    </source>
</evidence>
<comment type="caution">
    <text evidence="11">Lacks conserved residue(s) required for the propagation of feature annotation.</text>
</comment>
<evidence type="ECO:0000256" key="3">
    <source>
        <dbReference type="ARBA" id="ARBA00022605"/>
    </source>
</evidence>
<dbReference type="EMBL" id="FTOT01000004">
    <property type="protein sequence ID" value="SIT03320.1"/>
    <property type="molecule type" value="Genomic_DNA"/>
</dbReference>
<dbReference type="GO" id="GO:0005829">
    <property type="term" value="C:cytosol"/>
    <property type="evidence" value="ECO:0007669"/>
    <property type="project" value="TreeGrafter"/>
</dbReference>
<dbReference type="EC" id="3.5.4.9" evidence="11"/>
<evidence type="ECO:0000256" key="10">
    <source>
        <dbReference type="ARBA" id="ARBA00023268"/>
    </source>
</evidence>
<comment type="catalytic activity">
    <reaction evidence="11">
        <text>(6R)-5,10-methenyltetrahydrofolate + H2O = (6R)-10-formyltetrahydrofolate + H(+)</text>
        <dbReference type="Rhea" id="RHEA:23700"/>
        <dbReference type="ChEBI" id="CHEBI:15377"/>
        <dbReference type="ChEBI" id="CHEBI:15378"/>
        <dbReference type="ChEBI" id="CHEBI:57455"/>
        <dbReference type="ChEBI" id="CHEBI:195366"/>
        <dbReference type="EC" id="3.5.4.9"/>
    </reaction>
</comment>
<dbReference type="Gene3D" id="3.40.50.720">
    <property type="entry name" value="NAD(P)-binding Rossmann-like Domain"/>
    <property type="match status" value="1"/>
</dbReference>
<gene>
    <name evidence="11" type="primary">folD</name>
    <name evidence="14" type="ORF">SAMN05421774_104236</name>
</gene>
<feature type="binding site" evidence="11">
    <location>
        <begin position="162"/>
        <end position="164"/>
    </location>
    <ligand>
        <name>NADP(+)</name>
        <dbReference type="ChEBI" id="CHEBI:58349"/>
    </ligand>
</feature>
<dbReference type="HAMAP" id="MF_01576">
    <property type="entry name" value="THF_DHG_CYH"/>
    <property type="match status" value="1"/>
</dbReference>
<sequence>MAAVLLDGDALAATLRRDMAAAVGRLPRPPRMATVLVGDDPASRAYIGRKHADCAELGIAADLVTMPADTTPAALLDTVARLNADHAVDGFFVQFPLPGGHDARAVAAAIAPDKDIDGLAPENLGRMIAGLPGLRPCTPAAVLALLHRYDVPLAGRHVVIVGRGLLVGRPLALMLSARGVDATVTLAHSATPDLPAQTRRADVVIAAAGQPGLIRADMIRPGAAVVGVGISYVGGQMVSDLAADVAGVAGHVTPPHGSVGALTRAMLLANLIDAVRRHG</sequence>
<dbReference type="InterPro" id="IPR000672">
    <property type="entry name" value="THF_DH/CycHdrlase"/>
</dbReference>
<comment type="pathway">
    <text evidence="1 11">One-carbon metabolism; tetrahydrofolate interconversion.</text>
</comment>
<comment type="subunit">
    <text evidence="11">Homodimer.</text>
</comment>
<feature type="binding site" evidence="11">
    <location>
        <position position="230"/>
    </location>
    <ligand>
        <name>NADP(+)</name>
        <dbReference type="ChEBI" id="CHEBI:58349"/>
    </ligand>
</feature>
<reference evidence="14 15" key="1">
    <citation type="submission" date="2017-01" db="EMBL/GenBank/DDBJ databases">
        <authorList>
            <person name="Mah S.A."/>
            <person name="Swanson W.J."/>
            <person name="Moy G.W."/>
            <person name="Vacquier V.D."/>
        </authorList>
    </citation>
    <scope>NUCLEOTIDE SEQUENCE [LARGE SCALE GENOMIC DNA]</scope>
    <source>
        <strain evidence="14 15">DSM 26375</strain>
    </source>
</reference>
<dbReference type="OrthoDB" id="9803580at2"/>
<feature type="domain" description="Tetrahydrofolate dehydrogenase/cyclohydrolase NAD(P)-binding" evidence="13">
    <location>
        <begin position="136"/>
        <end position="278"/>
    </location>
</feature>
<dbReference type="AlphaFoldDB" id="A0A1N7NYC0"/>
<keyword evidence="8 11" id="KW-0368">Histidine biosynthesis</keyword>
<evidence type="ECO:0000256" key="9">
    <source>
        <dbReference type="ARBA" id="ARBA00023167"/>
    </source>
</evidence>
<accession>A0A1N7NYC0</accession>
<dbReference type="PANTHER" id="PTHR48099:SF5">
    <property type="entry name" value="C-1-TETRAHYDROFOLATE SYNTHASE, CYTOPLASMIC"/>
    <property type="match status" value="1"/>
</dbReference>
<evidence type="ECO:0000256" key="1">
    <source>
        <dbReference type="ARBA" id="ARBA00004777"/>
    </source>
</evidence>
<dbReference type="PRINTS" id="PR00085">
    <property type="entry name" value="THFDHDRGNASE"/>
</dbReference>
<evidence type="ECO:0000256" key="8">
    <source>
        <dbReference type="ARBA" id="ARBA00023102"/>
    </source>
</evidence>
<evidence type="ECO:0000313" key="15">
    <source>
        <dbReference type="Proteomes" id="UP000186141"/>
    </source>
</evidence>
<dbReference type="Gene3D" id="3.40.50.10860">
    <property type="entry name" value="Leucine Dehydrogenase, chain A, domain 1"/>
    <property type="match status" value="1"/>
</dbReference>
<dbReference type="Pfam" id="PF02882">
    <property type="entry name" value="THF_DHG_CYH_C"/>
    <property type="match status" value="1"/>
</dbReference>
<keyword evidence="2 11" id="KW-0554">One-carbon metabolism</keyword>
<dbReference type="GO" id="GO:0000105">
    <property type="term" value="P:L-histidine biosynthetic process"/>
    <property type="evidence" value="ECO:0007669"/>
    <property type="project" value="UniProtKB-KW"/>
</dbReference>
<keyword evidence="6 11" id="KW-0521">NADP</keyword>
<dbReference type="GO" id="GO:0004477">
    <property type="term" value="F:methenyltetrahydrofolate cyclohydrolase activity"/>
    <property type="evidence" value="ECO:0007669"/>
    <property type="project" value="UniProtKB-UniRule"/>
</dbReference>
<protein>
    <recommendedName>
        <fullName evidence="11">Bifunctional protein FolD</fullName>
    </recommendedName>
    <domain>
        <recommendedName>
            <fullName evidence="11">Methylenetetrahydrofolate dehydrogenase</fullName>
            <ecNumber evidence="11">1.5.1.5</ecNumber>
        </recommendedName>
    </domain>
    <domain>
        <recommendedName>
            <fullName evidence="11">Methenyltetrahydrofolate cyclohydrolase</fullName>
            <ecNumber evidence="11">3.5.4.9</ecNumber>
        </recommendedName>
    </domain>
</protein>
<dbReference type="GO" id="GO:0006164">
    <property type="term" value="P:purine nucleotide biosynthetic process"/>
    <property type="evidence" value="ECO:0007669"/>
    <property type="project" value="UniProtKB-KW"/>
</dbReference>
<name>A0A1N7NYC0_9RHOB</name>
<dbReference type="Pfam" id="PF00763">
    <property type="entry name" value="THF_DHG_CYH"/>
    <property type="match status" value="1"/>
</dbReference>
<dbReference type="GO" id="GO:0004488">
    <property type="term" value="F:methylenetetrahydrofolate dehydrogenase (NADP+) activity"/>
    <property type="evidence" value="ECO:0007669"/>
    <property type="project" value="UniProtKB-UniRule"/>
</dbReference>
<dbReference type="GO" id="GO:0009086">
    <property type="term" value="P:methionine biosynthetic process"/>
    <property type="evidence" value="ECO:0007669"/>
    <property type="project" value="UniProtKB-KW"/>
</dbReference>
<dbReference type="SUPFAM" id="SSF51735">
    <property type="entry name" value="NAD(P)-binding Rossmann-fold domains"/>
    <property type="match status" value="1"/>
</dbReference>
<dbReference type="UniPathway" id="UPA00193"/>
<keyword evidence="15" id="KW-1185">Reference proteome</keyword>
<keyword evidence="3 11" id="KW-0028">Amino-acid biosynthesis</keyword>
<dbReference type="PANTHER" id="PTHR48099">
    <property type="entry name" value="C-1-TETRAHYDROFOLATE SYNTHASE, CYTOPLASMIC-RELATED"/>
    <property type="match status" value="1"/>
</dbReference>
<dbReference type="SUPFAM" id="SSF53223">
    <property type="entry name" value="Aminoacid dehydrogenase-like, N-terminal domain"/>
    <property type="match status" value="1"/>
</dbReference>
<keyword evidence="10 11" id="KW-0511">Multifunctional enzyme</keyword>
<dbReference type="Proteomes" id="UP000186141">
    <property type="component" value="Unassembled WGS sequence"/>
</dbReference>
<keyword evidence="9 11" id="KW-0486">Methionine biosynthesis</keyword>
<evidence type="ECO:0000256" key="11">
    <source>
        <dbReference type="HAMAP-Rule" id="MF_01576"/>
    </source>
</evidence>
<dbReference type="CDD" id="cd01080">
    <property type="entry name" value="NAD_bind_m-THF_DH_Cyclohyd"/>
    <property type="match status" value="1"/>
</dbReference>
<feature type="domain" description="Tetrahydrofolate dehydrogenase/cyclohydrolase catalytic" evidence="12">
    <location>
        <begin position="6"/>
        <end position="117"/>
    </location>
</feature>
<evidence type="ECO:0000256" key="2">
    <source>
        <dbReference type="ARBA" id="ARBA00022563"/>
    </source>
</evidence>
<evidence type="ECO:0000256" key="6">
    <source>
        <dbReference type="ARBA" id="ARBA00022857"/>
    </source>
</evidence>
<evidence type="ECO:0000256" key="4">
    <source>
        <dbReference type="ARBA" id="ARBA00022755"/>
    </source>
</evidence>
<keyword evidence="5 11" id="KW-0378">Hydrolase</keyword>
<keyword evidence="4 11" id="KW-0658">Purine biosynthesis</keyword>
<organism evidence="14 15">
    <name type="scientific">Gemmobacter megaterium</name>
    <dbReference type="NCBI Taxonomy" id="1086013"/>
    <lineage>
        <taxon>Bacteria</taxon>
        <taxon>Pseudomonadati</taxon>
        <taxon>Pseudomonadota</taxon>
        <taxon>Alphaproteobacteria</taxon>
        <taxon>Rhodobacterales</taxon>
        <taxon>Paracoccaceae</taxon>
        <taxon>Gemmobacter</taxon>
    </lineage>
</organism>
<dbReference type="RefSeq" id="WP_076531519.1">
    <property type="nucleotide sequence ID" value="NZ_BMEH01000004.1"/>
</dbReference>